<dbReference type="EMBL" id="WIGO01000755">
    <property type="protein sequence ID" value="KAF6805330.1"/>
    <property type="molecule type" value="Genomic_DNA"/>
</dbReference>
<dbReference type="Pfam" id="PF14214">
    <property type="entry name" value="Helitron_like_N"/>
    <property type="match status" value="1"/>
</dbReference>
<proteinExistence type="predicted"/>
<dbReference type="Proteomes" id="UP000654918">
    <property type="component" value="Unassembled WGS sequence"/>
</dbReference>
<accession>A0A8H6J2M7</accession>
<organism evidence="2 3">
    <name type="scientific">Colletotrichum plurivorum</name>
    <dbReference type="NCBI Taxonomy" id="2175906"/>
    <lineage>
        <taxon>Eukaryota</taxon>
        <taxon>Fungi</taxon>
        <taxon>Dikarya</taxon>
        <taxon>Ascomycota</taxon>
        <taxon>Pezizomycotina</taxon>
        <taxon>Sordariomycetes</taxon>
        <taxon>Hypocreomycetidae</taxon>
        <taxon>Glomerellales</taxon>
        <taxon>Glomerellaceae</taxon>
        <taxon>Colletotrichum</taxon>
        <taxon>Colletotrichum orchidearum species complex</taxon>
    </lineage>
</organism>
<evidence type="ECO:0000313" key="2">
    <source>
        <dbReference type="EMBL" id="KAF6805330.1"/>
    </source>
</evidence>
<gene>
    <name evidence="2" type="ORF">CPLU01_15994</name>
</gene>
<feature type="domain" description="Helitron helicase-like" evidence="1">
    <location>
        <begin position="1"/>
        <end position="76"/>
    </location>
</feature>
<sequence length="151" mass="17284">MRRKIMSLILKHGLPSIWYTINPDDIVNPVKLNLAAFNKHEGQAAKDFLAELNRAYKKLALAIGDPVSAAEFFHRETLDEAAYHTLKQQRSADFDPATILMDKEKILQNFSSEANFVAATKQIHTHTPTCVKYSMKHRNPTRPIIRSRVER</sequence>
<comment type="caution">
    <text evidence="2">The sequence shown here is derived from an EMBL/GenBank/DDBJ whole genome shotgun (WGS) entry which is preliminary data.</text>
</comment>
<name>A0A8H6J2M7_9PEZI</name>
<dbReference type="InterPro" id="IPR025476">
    <property type="entry name" value="Helitron_helicase-like"/>
</dbReference>
<keyword evidence="3" id="KW-1185">Reference proteome</keyword>
<dbReference type="AlphaFoldDB" id="A0A8H6J2M7"/>
<evidence type="ECO:0000259" key="1">
    <source>
        <dbReference type="Pfam" id="PF14214"/>
    </source>
</evidence>
<reference evidence="2" key="1">
    <citation type="journal article" date="2020" name="Phytopathology">
        <title>Genome Sequence Resources of Colletotrichum truncatum, C. plurivorum, C. musicola, and C. sojae: Four Species Pathogenic to Soybean (Glycine max).</title>
        <authorList>
            <person name="Rogerio F."/>
            <person name="Boufleur T.R."/>
            <person name="Ciampi-Guillardi M."/>
            <person name="Sukno S.A."/>
            <person name="Thon M.R."/>
            <person name="Massola Junior N.S."/>
            <person name="Baroncelli R."/>
        </authorList>
    </citation>
    <scope>NUCLEOTIDE SEQUENCE</scope>
    <source>
        <strain evidence="2">LFN00145</strain>
    </source>
</reference>
<protein>
    <recommendedName>
        <fullName evidence="1">Helitron helicase-like domain-containing protein</fullName>
    </recommendedName>
</protein>
<evidence type="ECO:0000313" key="3">
    <source>
        <dbReference type="Proteomes" id="UP000654918"/>
    </source>
</evidence>